<dbReference type="Pfam" id="PF00754">
    <property type="entry name" value="F5_F8_type_C"/>
    <property type="match status" value="1"/>
</dbReference>
<dbReference type="InterPro" id="IPR000421">
    <property type="entry name" value="FA58C"/>
</dbReference>
<keyword evidence="1 3" id="KW-0378">Hydrolase</keyword>
<dbReference type="PANTHER" id="PTHR13170:SF16">
    <property type="entry name" value="PROTEIN O-GLCNACASE"/>
    <property type="match status" value="1"/>
</dbReference>
<evidence type="ECO:0000256" key="1">
    <source>
        <dbReference type="ARBA" id="ARBA00022801"/>
    </source>
</evidence>
<evidence type="ECO:0000256" key="4">
    <source>
        <dbReference type="SAM" id="SignalP"/>
    </source>
</evidence>
<evidence type="ECO:0000256" key="2">
    <source>
        <dbReference type="ARBA" id="ARBA00023295"/>
    </source>
</evidence>
<keyword evidence="2 3" id="KW-0326">Glycosidase</keyword>
<comment type="similarity">
    <text evidence="3">Belongs to the glycosyl hydrolase 84 family.</text>
</comment>
<keyword evidence="4" id="KW-0732">Signal</keyword>
<feature type="signal peptide" evidence="4">
    <location>
        <begin position="1"/>
        <end position="24"/>
    </location>
</feature>
<dbReference type="AlphaFoldDB" id="A0A930HY76"/>
<dbReference type="GO" id="GO:0015929">
    <property type="term" value="F:hexosaminidase activity"/>
    <property type="evidence" value="ECO:0007669"/>
    <property type="project" value="UniProtKB-ARBA"/>
</dbReference>
<gene>
    <name evidence="7" type="ORF">HXN33_03420</name>
</gene>
<evidence type="ECO:0000259" key="6">
    <source>
        <dbReference type="PROSITE" id="PS52009"/>
    </source>
</evidence>
<evidence type="ECO:0000256" key="3">
    <source>
        <dbReference type="PROSITE-ProRule" id="PRU01353"/>
    </source>
</evidence>
<dbReference type="PANTHER" id="PTHR13170">
    <property type="entry name" value="O-GLCNACASE"/>
    <property type="match status" value="1"/>
</dbReference>
<dbReference type="PROSITE" id="PS50022">
    <property type="entry name" value="FA58C_3"/>
    <property type="match status" value="1"/>
</dbReference>
<feature type="chain" id="PRO_5037081218" evidence="4">
    <location>
        <begin position="25"/>
        <end position="863"/>
    </location>
</feature>
<name>A0A930HY76_9BACT</name>
<dbReference type="GO" id="GO:1901135">
    <property type="term" value="P:carbohydrate derivative metabolic process"/>
    <property type="evidence" value="ECO:0007669"/>
    <property type="project" value="UniProtKB-ARBA"/>
</dbReference>
<sequence>MNPRSLFMLIAVSFSILTTVQAQNENFDLAGQRSEVQLVNPVPGEKRAHQEFVINPTPRYMRLTGEGSVDIGNGIKAIVPKADSLHNYLEDMYFLPILCKCSDLYSKGFPLEATYGEVPTEHGVQNVSGAYSLKISKSGIQIIGYDDAGIFYAIQTLRLIMDNPAAKDGKSLPCLEVVDSPTFPYRGVVEGFYGTPWPHKVRLSLIDFYGKYKLNTYIYGPKDDPYHSSPNWRLPYPDAERKNIKELVEACRKNRVDFVWAIHPGKDIKWNEEDYQNLVHKFELMYADGVRSFAIFFDDIEGEGTNPEKQVELLNRLTEEFVKPKGDVSPLIVCPTDYSKLWAKAGEDGPLSIYGRKLDPSIRVFWTGDVVCSDVTRATLDWVNSRIKRPAFFWWNYPVTDYVRNLMLQGPVYGLDTSLTSKDMCGFVSNPMEHGEASKLALYSVADYSWNASDYNPIDSWERGLEVMMPCIKSAYRTFAIHSSDTETGYRRDESWETETFRLADYTQEKRDKLYNEFDSVALAPAEIEAGCTDSLLLVELRPWLKEFGKLGVRGQNAIDLMDLYRAGGDKRFWNAYVKNCMTAEDRKEYEAHKSGTMKLQPFYEQAMADLADAFYERLTGEKAFRLQAIGTYPNVRTTQTNMMLDGDTATFYTSGVSQKAGDWVGVALPELTTLRKVHILQGRNSKDDTDFFDHAALEYSVDGKTWQPLLDDLRNQYDILWRGDPVQARYIRLRRLDSERTNWASIREFSVFPATKKSVNYAKNSSNPVNLEKAFDHQLTTFFHSPGAFSFDVPKKTISCTLLLSVPEGGSVILRQYDKHNNVRSETTTTDSFINLNIVKGVTHIGVVGTADVNEIILKEKH</sequence>
<reference evidence="7" key="1">
    <citation type="submission" date="2020-04" db="EMBL/GenBank/DDBJ databases">
        <title>Deep metagenomics examines the oral microbiome during advanced dental caries in children, revealing novel taxa and co-occurrences with host molecules.</title>
        <authorList>
            <person name="Baker J.L."/>
            <person name="Morton J.T."/>
            <person name="Dinis M."/>
            <person name="Alvarez R."/>
            <person name="Tran N.C."/>
            <person name="Knight R."/>
            <person name="Edlund A."/>
        </authorList>
    </citation>
    <scope>NUCLEOTIDE SEQUENCE</scope>
    <source>
        <strain evidence="7">JCVI_25_bin.9</strain>
    </source>
</reference>
<feature type="active site" description="Proton donor" evidence="3">
    <location>
        <position position="299"/>
    </location>
</feature>
<evidence type="ECO:0000259" key="5">
    <source>
        <dbReference type="PROSITE" id="PS50022"/>
    </source>
</evidence>
<dbReference type="RefSeq" id="WP_219496529.1">
    <property type="nucleotide sequence ID" value="NZ_JABZSL010000001.1"/>
</dbReference>
<organism evidence="7 8">
    <name type="scientific">Prevotella histicola</name>
    <dbReference type="NCBI Taxonomy" id="470565"/>
    <lineage>
        <taxon>Bacteria</taxon>
        <taxon>Pseudomonadati</taxon>
        <taxon>Bacteroidota</taxon>
        <taxon>Bacteroidia</taxon>
        <taxon>Bacteroidales</taxon>
        <taxon>Prevotellaceae</taxon>
        <taxon>Prevotella</taxon>
    </lineage>
</organism>
<proteinExistence type="inferred from homology"/>
<dbReference type="PROSITE" id="PS52009">
    <property type="entry name" value="GH84"/>
    <property type="match status" value="1"/>
</dbReference>
<feature type="domain" description="GH84" evidence="6">
    <location>
        <begin position="184"/>
        <end position="453"/>
    </location>
</feature>
<dbReference type="InterPro" id="IPR051822">
    <property type="entry name" value="Glycosyl_Hydrolase_84"/>
</dbReference>
<dbReference type="Pfam" id="PF07555">
    <property type="entry name" value="NAGidase"/>
    <property type="match status" value="1"/>
</dbReference>
<dbReference type="Pfam" id="PF02838">
    <property type="entry name" value="Glyco_hydro_20b"/>
    <property type="match status" value="1"/>
</dbReference>
<dbReference type="Proteomes" id="UP000757461">
    <property type="component" value="Unassembled WGS sequence"/>
</dbReference>
<feature type="domain" description="F5/8 type C" evidence="5">
    <location>
        <begin position="608"/>
        <end position="755"/>
    </location>
</feature>
<dbReference type="EMBL" id="JABZSQ010000039">
    <property type="protein sequence ID" value="MBF1414613.1"/>
    <property type="molecule type" value="Genomic_DNA"/>
</dbReference>
<evidence type="ECO:0000313" key="7">
    <source>
        <dbReference type="EMBL" id="MBF1414613.1"/>
    </source>
</evidence>
<dbReference type="InterPro" id="IPR015882">
    <property type="entry name" value="HEX_bac_N"/>
</dbReference>
<dbReference type="InterPro" id="IPR011496">
    <property type="entry name" value="O-GlcNAcase_cat"/>
</dbReference>
<evidence type="ECO:0000313" key="8">
    <source>
        <dbReference type="Proteomes" id="UP000757461"/>
    </source>
</evidence>
<protein>
    <submittedName>
        <fullName evidence="7">Beta-N-acetylglucosaminidase domain-containing protein</fullName>
    </submittedName>
</protein>
<comment type="caution">
    <text evidence="7">The sequence shown here is derived from an EMBL/GenBank/DDBJ whole genome shotgun (WGS) entry which is preliminary data.</text>
</comment>
<accession>A0A930HY76</accession>